<keyword evidence="3" id="KW-1185">Reference proteome</keyword>
<name>A0A1J8QYI6_9AGAM</name>
<dbReference type="Pfam" id="PF07714">
    <property type="entry name" value="PK_Tyr_Ser-Thr"/>
    <property type="match status" value="1"/>
</dbReference>
<comment type="caution">
    <text evidence="2">The sequence shown here is derived from an EMBL/GenBank/DDBJ whole genome shotgun (WGS) entry which is preliminary data.</text>
</comment>
<dbReference type="GO" id="GO:0005524">
    <property type="term" value="F:ATP binding"/>
    <property type="evidence" value="ECO:0007669"/>
    <property type="project" value="InterPro"/>
</dbReference>
<protein>
    <recommendedName>
        <fullName evidence="1">Protein kinase domain-containing protein</fullName>
    </recommendedName>
</protein>
<dbReference type="EMBL" id="LVVM01003614">
    <property type="protein sequence ID" value="OJA14538.1"/>
    <property type="molecule type" value="Genomic_DNA"/>
</dbReference>
<dbReference type="InterPro" id="IPR011009">
    <property type="entry name" value="Kinase-like_dom_sf"/>
</dbReference>
<proteinExistence type="predicted"/>
<evidence type="ECO:0000313" key="2">
    <source>
        <dbReference type="EMBL" id="OJA14538.1"/>
    </source>
</evidence>
<dbReference type="Gene3D" id="1.10.510.10">
    <property type="entry name" value="Transferase(Phosphotransferase) domain 1"/>
    <property type="match status" value="1"/>
</dbReference>
<dbReference type="AlphaFoldDB" id="A0A1J8QYI6"/>
<accession>A0A1J8QYI6</accession>
<gene>
    <name evidence="2" type="ORF">AZE42_11077</name>
</gene>
<dbReference type="InterPro" id="IPR001245">
    <property type="entry name" value="Ser-Thr/Tyr_kinase_cat_dom"/>
</dbReference>
<dbReference type="PROSITE" id="PS50011">
    <property type="entry name" value="PROTEIN_KINASE_DOM"/>
    <property type="match status" value="1"/>
</dbReference>
<dbReference type="SUPFAM" id="SSF56112">
    <property type="entry name" value="Protein kinase-like (PK-like)"/>
    <property type="match status" value="1"/>
</dbReference>
<evidence type="ECO:0000259" key="1">
    <source>
        <dbReference type="PROSITE" id="PS50011"/>
    </source>
</evidence>
<dbReference type="Proteomes" id="UP000183567">
    <property type="component" value="Unassembled WGS sequence"/>
</dbReference>
<dbReference type="GO" id="GO:0004672">
    <property type="term" value="F:protein kinase activity"/>
    <property type="evidence" value="ECO:0007669"/>
    <property type="project" value="InterPro"/>
</dbReference>
<evidence type="ECO:0000313" key="3">
    <source>
        <dbReference type="Proteomes" id="UP000183567"/>
    </source>
</evidence>
<feature type="domain" description="Protein kinase" evidence="1">
    <location>
        <begin position="1"/>
        <end position="110"/>
    </location>
</feature>
<dbReference type="OrthoDB" id="2685442at2759"/>
<organism evidence="2 3">
    <name type="scientific">Rhizopogon vesiculosus</name>
    <dbReference type="NCBI Taxonomy" id="180088"/>
    <lineage>
        <taxon>Eukaryota</taxon>
        <taxon>Fungi</taxon>
        <taxon>Dikarya</taxon>
        <taxon>Basidiomycota</taxon>
        <taxon>Agaricomycotina</taxon>
        <taxon>Agaricomycetes</taxon>
        <taxon>Agaricomycetidae</taxon>
        <taxon>Boletales</taxon>
        <taxon>Suillineae</taxon>
        <taxon>Rhizopogonaceae</taxon>
        <taxon>Rhizopogon</taxon>
    </lineage>
</organism>
<reference evidence="2 3" key="1">
    <citation type="submission" date="2016-03" db="EMBL/GenBank/DDBJ databases">
        <title>Comparative genomics of the ectomycorrhizal sister species Rhizopogon vinicolor and Rhizopogon vesiculosus (Basidiomycota: Boletales) reveals a divergence of the mating type B locus.</title>
        <authorList>
            <person name="Mujic A.B."/>
            <person name="Kuo A."/>
            <person name="Tritt A."/>
            <person name="Lipzen A."/>
            <person name="Chen C."/>
            <person name="Johnson J."/>
            <person name="Sharma A."/>
            <person name="Barry K."/>
            <person name="Grigoriev I.V."/>
            <person name="Spatafora J.W."/>
        </authorList>
    </citation>
    <scope>NUCLEOTIDE SEQUENCE [LARGE SCALE GENOMIC DNA]</scope>
    <source>
        <strain evidence="2 3">AM-OR11-056</strain>
    </source>
</reference>
<dbReference type="InterPro" id="IPR000719">
    <property type="entry name" value="Prot_kinase_dom"/>
</dbReference>
<sequence>MSESSQYPLFSKVAVKSVRIPQSGDKELVEKTGKRIRRETHVWIDLDHDNILKFLGIVEDFGLLPALVSPWMENGSLDDYLKQHTDLSEVEALRMFSVKADSSRPQVPYE</sequence>